<dbReference type="Proteomes" id="UP000028401">
    <property type="component" value="Unassembled WGS sequence"/>
</dbReference>
<feature type="transmembrane region" description="Helical" evidence="6">
    <location>
        <begin position="297"/>
        <end position="315"/>
    </location>
</feature>
<evidence type="ECO:0000313" key="9">
    <source>
        <dbReference type="Proteomes" id="UP000028401"/>
    </source>
</evidence>
<feature type="transmembrane region" description="Helical" evidence="6">
    <location>
        <begin position="12"/>
        <end position="41"/>
    </location>
</feature>
<feature type="transmembrane region" description="Helical" evidence="6">
    <location>
        <begin position="221"/>
        <end position="242"/>
    </location>
</feature>
<evidence type="ECO:0000256" key="5">
    <source>
        <dbReference type="ARBA" id="ARBA00023136"/>
    </source>
</evidence>
<gene>
    <name evidence="8" type="ORF">U725_00581</name>
</gene>
<accession>A0A084AD79</accession>
<name>A0A084AD79_LACLC</name>
<evidence type="ECO:0000256" key="6">
    <source>
        <dbReference type="SAM" id="Phobius"/>
    </source>
</evidence>
<protein>
    <submittedName>
        <fullName evidence="8">Competence protein ComEC</fullName>
    </submittedName>
</protein>
<feature type="transmembrane region" description="Helical" evidence="6">
    <location>
        <begin position="262"/>
        <end position="285"/>
    </location>
</feature>
<dbReference type="GO" id="GO:0005886">
    <property type="term" value="C:plasma membrane"/>
    <property type="evidence" value="ECO:0007669"/>
    <property type="project" value="UniProtKB-SubCell"/>
</dbReference>
<dbReference type="AlphaFoldDB" id="A0A084AD79"/>
<dbReference type="InterPro" id="IPR052159">
    <property type="entry name" value="Competence_DNA_uptake"/>
</dbReference>
<dbReference type="PANTHER" id="PTHR30619:SF1">
    <property type="entry name" value="RECOMBINATION PROTEIN 2"/>
    <property type="match status" value="1"/>
</dbReference>
<organism evidence="8 9">
    <name type="scientific">Lactococcus cremoris subsp. cremoris GE214</name>
    <dbReference type="NCBI Taxonomy" id="1415168"/>
    <lineage>
        <taxon>Bacteria</taxon>
        <taxon>Bacillati</taxon>
        <taxon>Bacillota</taxon>
        <taxon>Bacilli</taxon>
        <taxon>Lactobacillales</taxon>
        <taxon>Streptococcaceae</taxon>
        <taxon>Lactococcus</taxon>
        <taxon>Lactococcus cremoris subsp. cremoris</taxon>
    </lineage>
</organism>
<dbReference type="PANTHER" id="PTHR30619">
    <property type="entry name" value="DNA INTERNALIZATION/COMPETENCE PROTEIN COMEC/REC2"/>
    <property type="match status" value="1"/>
</dbReference>
<dbReference type="Pfam" id="PF03772">
    <property type="entry name" value="Competence"/>
    <property type="match status" value="1"/>
</dbReference>
<feature type="domain" description="ComEC/Rec2-related protein" evidence="7">
    <location>
        <begin position="206"/>
        <end position="336"/>
    </location>
</feature>
<keyword evidence="2" id="KW-1003">Cell membrane</keyword>
<sequence length="343" mass="40071">MRFLLIKFTLIFLTYLVVLLYFCIFTYNLPLLILFICSILLALFRKYYLMIPILIVFAVFFLLINSLSIRDNENQPKNLSKIELIPDTIQVNGDLLSFQGRMNRQKYQVYDTLKSLKEKEFYQNLSQNCQLSFTGNLEIPEIQRNFNGFDDQKYLASQNIYRQITIQQITNVEIKKNFDLHTLRRKAIVWTQNHFPKPMSDYMTGLLFGFLSKDFNQMSDIYSSLGIIHLFALSGMQVNFFIDWFRKILLRMGLTRERVNLVQIPFSIFYAFMTGLSVSVLRALFQKNIRLTSLDNIGVTTLVLMLISPKILLTTGGQLTLFYAFVISMLNHSFSNLNGLKKC</sequence>
<comment type="caution">
    <text evidence="8">The sequence shown here is derived from an EMBL/GenBank/DDBJ whole genome shotgun (WGS) entry which is preliminary data.</text>
</comment>
<dbReference type="EMBL" id="AZSI01000012">
    <property type="protein sequence ID" value="KEY63258.1"/>
    <property type="molecule type" value="Genomic_DNA"/>
</dbReference>
<comment type="subcellular location">
    <subcellularLocation>
        <location evidence="1">Cell membrane</location>
        <topology evidence="1">Multi-pass membrane protein</topology>
    </subcellularLocation>
</comment>
<evidence type="ECO:0000256" key="1">
    <source>
        <dbReference type="ARBA" id="ARBA00004651"/>
    </source>
</evidence>
<proteinExistence type="predicted"/>
<evidence type="ECO:0000313" key="8">
    <source>
        <dbReference type="EMBL" id="KEY63258.1"/>
    </source>
</evidence>
<reference evidence="8 9" key="1">
    <citation type="submission" date="2014-06" db="EMBL/GenBank/DDBJ databases">
        <title>Draft genome sequence of the putrescine producing strain Lactococcus lactis subsp cremoris GE214.</title>
        <authorList>
            <person name="Ladero V."/>
            <person name="Linares D.M."/>
            <person name="del Rio B."/>
            <person name="Mayo B."/>
            <person name="Martin M.C."/>
            <person name="Fernandez M."/>
            <person name="Alvarez M.A."/>
        </authorList>
    </citation>
    <scope>NUCLEOTIDE SEQUENCE [LARGE SCALE GENOMIC DNA]</scope>
    <source>
        <strain evidence="8 9">GE214</strain>
    </source>
</reference>
<keyword evidence="3 6" id="KW-0812">Transmembrane</keyword>
<keyword evidence="5 6" id="KW-0472">Membrane</keyword>
<evidence type="ECO:0000256" key="3">
    <source>
        <dbReference type="ARBA" id="ARBA00022692"/>
    </source>
</evidence>
<feature type="transmembrane region" description="Helical" evidence="6">
    <location>
        <begin position="47"/>
        <end position="67"/>
    </location>
</feature>
<evidence type="ECO:0000256" key="2">
    <source>
        <dbReference type="ARBA" id="ARBA00022475"/>
    </source>
</evidence>
<evidence type="ECO:0000259" key="7">
    <source>
        <dbReference type="Pfam" id="PF03772"/>
    </source>
</evidence>
<dbReference type="InterPro" id="IPR004477">
    <property type="entry name" value="ComEC_N"/>
</dbReference>
<keyword evidence="4 6" id="KW-1133">Transmembrane helix</keyword>
<dbReference type="PATRIC" id="fig|1415168.3.peg.616"/>
<evidence type="ECO:0000256" key="4">
    <source>
        <dbReference type="ARBA" id="ARBA00022989"/>
    </source>
</evidence>